<accession>A0ABX2AFM1</accession>
<reference evidence="1 2" key="1">
    <citation type="journal article" date="2020" name="Microorganisms">
        <title>Description of Komagataeibacter melaceti sp. nov. and Komagataeibacter melomenusus sp. nov. Isolated from Apple Cider Vinegar.</title>
        <authorList>
            <person name="Maric L."/>
            <person name="Cleenwerck I."/>
            <person name="Accetto T."/>
            <person name="Vandamme P."/>
            <person name="Trcek J."/>
        </authorList>
    </citation>
    <scope>NUCLEOTIDE SEQUENCE [LARGE SCALE GENOMIC DNA]</scope>
    <source>
        <strain evidence="1 2">AV436</strain>
    </source>
</reference>
<sequence length="155" mass="17955">MKTERIDSLPCIENVDSIMNAMEPGSAHDKLAYIVENCSPYTSLAFCALLFPSIIVVDGCFLLEYYYTESNFLDARKNYNNDKRKIEESMNNTFLYLAFEGFSGNVPDMVFEEIGKIVRLSWDMVLKNTFPEREFAVKYFHDEQDYGPVVTFCQK</sequence>
<keyword evidence="2" id="KW-1185">Reference proteome</keyword>
<dbReference type="RefSeq" id="WP_172157994.1">
    <property type="nucleotide sequence ID" value="NZ_JABJWC010000033.1"/>
</dbReference>
<comment type="caution">
    <text evidence="1">The sequence shown here is derived from an EMBL/GenBank/DDBJ whole genome shotgun (WGS) entry which is preliminary data.</text>
</comment>
<dbReference type="EMBL" id="JABJWC010000033">
    <property type="protein sequence ID" value="NPC67163.1"/>
    <property type="molecule type" value="Genomic_DNA"/>
</dbReference>
<dbReference type="Proteomes" id="UP000623090">
    <property type="component" value="Unassembled WGS sequence"/>
</dbReference>
<protein>
    <submittedName>
        <fullName evidence="1">Uncharacterized protein</fullName>
    </submittedName>
</protein>
<gene>
    <name evidence="1" type="ORF">HNW77_12340</name>
</gene>
<organism evidence="1 2">
    <name type="scientific">Komagataeibacter melomenusus</name>
    <dbReference type="NCBI Taxonomy" id="2766578"/>
    <lineage>
        <taxon>Bacteria</taxon>
        <taxon>Pseudomonadati</taxon>
        <taxon>Pseudomonadota</taxon>
        <taxon>Alphaproteobacteria</taxon>
        <taxon>Acetobacterales</taxon>
        <taxon>Acetobacteraceae</taxon>
        <taxon>Komagataeibacter</taxon>
    </lineage>
</organism>
<name>A0ABX2AFM1_9PROT</name>
<evidence type="ECO:0000313" key="2">
    <source>
        <dbReference type="Proteomes" id="UP000623090"/>
    </source>
</evidence>
<proteinExistence type="predicted"/>
<evidence type="ECO:0000313" key="1">
    <source>
        <dbReference type="EMBL" id="NPC67163.1"/>
    </source>
</evidence>